<evidence type="ECO:0000313" key="3">
    <source>
        <dbReference type="Proteomes" id="UP000186817"/>
    </source>
</evidence>
<dbReference type="PANTHER" id="PTHR43433:SF5">
    <property type="entry name" value="AB HYDROLASE-1 DOMAIN-CONTAINING PROTEIN"/>
    <property type="match status" value="1"/>
</dbReference>
<name>A0A1Q9CVP4_SYMMI</name>
<protein>
    <recommendedName>
        <fullName evidence="1">AB hydrolase-1 domain-containing protein</fullName>
    </recommendedName>
</protein>
<dbReference type="OrthoDB" id="408373at2759"/>
<dbReference type="AlphaFoldDB" id="A0A1Q9CVP4"/>
<reference evidence="2 3" key="1">
    <citation type="submission" date="2016-02" db="EMBL/GenBank/DDBJ databases">
        <title>Genome analysis of coral dinoflagellate symbionts highlights evolutionary adaptations to a symbiotic lifestyle.</title>
        <authorList>
            <person name="Aranda M."/>
            <person name="Li Y."/>
            <person name="Liew Y.J."/>
            <person name="Baumgarten S."/>
            <person name="Simakov O."/>
            <person name="Wilson M."/>
            <person name="Piel J."/>
            <person name="Ashoor H."/>
            <person name="Bougouffa S."/>
            <person name="Bajic V.B."/>
            <person name="Ryu T."/>
            <person name="Ravasi T."/>
            <person name="Bayer T."/>
            <person name="Micklem G."/>
            <person name="Kim H."/>
            <person name="Bhak J."/>
            <person name="Lajeunesse T.C."/>
            <person name="Voolstra C.R."/>
        </authorList>
    </citation>
    <scope>NUCLEOTIDE SEQUENCE [LARGE SCALE GENOMIC DNA]</scope>
    <source>
        <strain evidence="2 3">CCMP2467</strain>
    </source>
</reference>
<dbReference type="Gene3D" id="3.40.50.1820">
    <property type="entry name" value="alpha/beta hydrolase"/>
    <property type="match status" value="1"/>
</dbReference>
<dbReference type="Pfam" id="PF00561">
    <property type="entry name" value="Abhydrolase_1"/>
    <property type="match status" value="1"/>
</dbReference>
<evidence type="ECO:0000313" key="2">
    <source>
        <dbReference type="EMBL" id="OLP86959.1"/>
    </source>
</evidence>
<dbReference type="PANTHER" id="PTHR43433">
    <property type="entry name" value="HYDROLASE, ALPHA/BETA FOLD FAMILY PROTEIN"/>
    <property type="match status" value="1"/>
</dbReference>
<accession>A0A1Q9CVP4</accession>
<dbReference type="InterPro" id="IPR000073">
    <property type="entry name" value="AB_hydrolase_1"/>
</dbReference>
<organism evidence="2 3">
    <name type="scientific">Symbiodinium microadriaticum</name>
    <name type="common">Dinoflagellate</name>
    <name type="synonym">Zooxanthella microadriatica</name>
    <dbReference type="NCBI Taxonomy" id="2951"/>
    <lineage>
        <taxon>Eukaryota</taxon>
        <taxon>Sar</taxon>
        <taxon>Alveolata</taxon>
        <taxon>Dinophyceae</taxon>
        <taxon>Suessiales</taxon>
        <taxon>Symbiodiniaceae</taxon>
        <taxon>Symbiodinium</taxon>
    </lineage>
</organism>
<proteinExistence type="predicted"/>
<comment type="caution">
    <text evidence="2">The sequence shown here is derived from an EMBL/GenBank/DDBJ whole genome shotgun (WGS) entry which is preliminary data.</text>
</comment>
<keyword evidence="3" id="KW-1185">Reference proteome</keyword>
<dbReference type="SUPFAM" id="SSF53474">
    <property type="entry name" value="alpha/beta-Hydrolases"/>
    <property type="match status" value="1"/>
</dbReference>
<dbReference type="InterPro" id="IPR050471">
    <property type="entry name" value="AB_hydrolase"/>
</dbReference>
<sequence>MAPKAIEGKYCDLTDKRGVKLYYEVQGPLRREYQGDKEEVLFLLMGSMKVTSSESRLAAGLDSLKLLQSATVQQLRRLCVLAYDHRNTGRSTIKDEPCSMEDYADDAAMLLESVFPQRPPVFVLGVSFGAMVAQHLALRHPQLVKRLVLCCGPSGGEGGMSYPIHEWYEPSVSMESRVTRKIFQANKSRDADWKERCKSEWEMVYTLLMRDEKVGLEEPLRQQGIHRQLEARRAHDAWSKLPELQMDVLVCGSPEDDITPDGVIIMRPTALQRRGYQQEAFESHFESKFERLKAPSHFKRPAREESANGHSSLWRVIGGADKGGIIVRTGPGLTDEQAKERLSTGSLVEELEKSGDRIRYRLQQGKGPREGWVTLRLAGGKELLVKA</sequence>
<evidence type="ECO:0000259" key="1">
    <source>
        <dbReference type="Pfam" id="PF00561"/>
    </source>
</evidence>
<dbReference type="EMBL" id="LSRX01000890">
    <property type="protein sequence ID" value="OLP86959.1"/>
    <property type="molecule type" value="Genomic_DNA"/>
</dbReference>
<dbReference type="OMA" id="CKSEWEM"/>
<dbReference type="Proteomes" id="UP000186817">
    <property type="component" value="Unassembled WGS sequence"/>
</dbReference>
<gene>
    <name evidence="2" type="ORF">AK812_SmicGene31879</name>
</gene>
<dbReference type="InterPro" id="IPR029058">
    <property type="entry name" value="AB_hydrolase_fold"/>
</dbReference>
<feature type="domain" description="AB hydrolase-1" evidence="1">
    <location>
        <begin position="77"/>
        <end position="152"/>
    </location>
</feature>